<keyword evidence="15" id="KW-0325">Glycoprotein</keyword>
<evidence type="ECO:0000256" key="1">
    <source>
        <dbReference type="ARBA" id="ARBA00001936"/>
    </source>
</evidence>
<dbReference type="WBParaSite" id="mrna-Wban_05133">
    <property type="protein sequence ID" value="mrna-Wban_05133"/>
    <property type="gene ID" value="Wban_05133"/>
</dbReference>
<evidence type="ECO:0000259" key="18">
    <source>
        <dbReference type="SMART" id="SM00458"/>
    </source>
</evidence>
<reference evidence="19 21" key="4">
    <citation type="submission" date="2018-11" db="EMBL/GenBank/DDBJ databases">
        <authorList>
            <consortium name="Pathogen Informatics"/>
        </authorList>
    </citation>
    <scope>NUCLEOTIDE SEQUENCE [LARGE SCALE GENOMIC DNA]</scope>
</reference>
<dbReference type="GO" id="GO:0030246">
    <property type="term" value="F:carbohydrate binding"/>
    <property type="evidence" value="ECO:0007669"/>
    <property type="project" value="UniProtKB-KW"/>
</dbReference>
<keyword evidence="11" id="KW-1133">Transmembrane helix</keyword>
<feature type="domain" description="Ricin B lectin" evidence="18">
    <location>
        <begin position="453"/>
        <end position="577"/>
    </location>
</feature>
<dbReference type="Pfam" id="PF00652">
    <property type="entry name" value="Ricin_B_lectin"/>
    <property type="match status" value="1"/>
</dbReference>
<evidence type="ECO:0000256" key="4">
    <source>
        <dbReference type="ARBA" id="ARBA00005680"/>
    </source>
</evidence>
<dbReference type="Proteomes" id="UP000093561">
    <property type="component" value="Unassembled WGS sequence"/>
</dbReference>
<evidence type="ECO:0000256" key="17">
    <source>
        <dbReference type="RuleBase" id="RU361242"/>
    </source>
</evidence>
<dbReference type="Proteomes" id="UP000270924">
    <property type="component" value="Unassembled WGS sequence"/>
</dbReference>
<keyword evidence="6 17" id="KW-0808">Transferase</keyword>
<dbReference type="InterPro" id="IPR045885">
    <property type="entry name" value="GalNAc-T"/>
</dbReference>
<dbReference type="InterPro" id="IPR001173">
    <property type="entry name" value="Glyco_trans_2-like"/>
</dbReference>
<dbReference type="GO" id="GO:0000139">
    <property type="term" value="C:Golgi membrane"/>
    <property type="evidence" value="ECO:0007669"/>
    <property type="project" value="UniProtKB-SubCell"/>
</dbReference>
<evidence type="ECO:0000256" key="7">
    <source>
        <dbReference type="ARBA" id="ARBA00022692"/>
    </source>
</evidence>
<keyword evidence="10" id="KW-0735">Signal-anchor</keyword>
<dbReference type="PANTHER" id="PTHR11675:SF119">
    <property type="entry name" value="POLYPEPTIDE N-ACETYLGALACTOSAMINYLTRANSFERASE 2"/>
    <property type="match status" value="1"/>
</dbReference>
<evidence type="ECO:0000256" key="11">
    <source>
        <dbReference type="ARBA" id="ARBA00022989"/>
    </source>
</evidence>
<keyword evidence="8" id="KW-0479">Metal-binding</keyword>
<dbReference type="SUPFAM" id="SSF50370">
    <property type="entry name" value="Ricin B-like lectins"/>
    <property type="match status" value="1"/>
</dbReference>
<dbReference type="EC" id="2.4.1.-" evidence="17"/>
<dbReference type="AlphaFoldDB" id="A0A183XB96"/>
<keyword evidence="16 17" id="KW-0464">Manganese</keyword>
<evidence type="ECO:0000256" key="9">
    <source>
        <dbReference type="ARBA" id="ARBA00022734"/>
    </source>
</evidence>
<evidence type="ECO:0000256" key="2">
    <source>
        <dbReference type="ARBA" id="ARBA00004323"/>
    </source>
</evidence>
<dbReference type="Pfam" id="PF00535">
    <property type="entry name" value="Glycos_transf_2"/>
    <property type="match status" value="1"/>
</dbReference>
<dbReference type="SMART" id="SM00458">
    <property type="entry name" value="RICIN"/>
    <property type="match status" value="1"/>
</dbReference>
<evidence type="ECO:0000313" key="19">
    <source>
        <dbReference type="EMBL" id="VDM18905.1"/>
    </source>
</evidence>
<dbReference type="InterPro" id="IPR035992">
    <property type="entry name" value="Ricin_B-like_lectins"/>
</dbReference>
<keyword evidence="21" id="KW-1185">Reference proteome</keyword>
<evidence type="ECO:0000256" key="12">
    <source>
        <dbReference type="ARBA" id="ARBA00023034"/>
    </source>
</evidence>
<evidence type="ECO:0000256" key="6">
    <source>
        <dbReference type="ARBA" id="ARBA00022679"/>
    </source>
</evidence>
<keyword evidence="14 17" id="KW-1015">Disulfide bond</keyword>
<dbReference type="SUPFAM" id="SSF53448">
    <property type="entry name" value="Nucleotide-diphospho-sugar transferases"/>
    <property type="match status" value="1"/>
</dbReference>
<evidence type="ECO:0000313" key="20">
    <source>
        <dbReference type="Proteomes" id="UP000093561"/>
    </source>
</evidence>
<comment type="similarity">
    <text evidence="4 17">Belongs to the glycosyltransferase 2 family. GalNAc-T subfamily.</text>
</comment>
<evidence type="ECO:0000256" key="16">
    <source>
        <dbReference type="ARBA" id="ARBA00023211"/>
    </source>
</evidence>
<evidence type="ECO:0000256" key="8">
    <source>
        <dbReference type="ARBA" id="ARBA00022723"/>
    </source>
</evidence>
<gene>
    <name evidence="19" type="ORF">WBA_LOCUS10193</name>
</gene>
<dbReference type="OMA" id="NVPMGSI"/>
<evidence type="ECO:0000313" key="23">
    <source>
        <dbReference type="WBParaSite" id="mrna-Wban_05133"/>
    </source>
</evidence>
<name>A0A183XB96_WUCBA</name>
<reference evidence="20" key="1">
    <citation type="submission" date="2015-03" db="EMBL/GenBank/DDBJ databases">
        <title>Wuchereria bancrofti Genome Sequencing Papua New Guinea Strain.</title>
        <authorList>
            <person name="Small S.T."/>
            <person name="Serre D."/>
            <person name="Zimmerman P.A."/>
        </authorList>
    </citation>
    <scope>NUCLEOTIDE SEQUENCE [LARGE SCALE GENOMIC DNA]</scope>
    <source>
        <strain evidence="20">pt0022</strain>
    </source>
</reference>
<evidence type="ECO:0000256" key="3">
    <source>
        <dbReference type="ARBA" id="ARBA00004922"/>
    </source>
</evidence>
<dbReference type="PROSITE" id="PS50231">
    <property type="entry name" value="RICIN_B_LECTIN"/>
    <property type="match status" value="1"/>
</dbReference>
<dbReference type="WBParaSite" id="maker-PairedContig_4023-snap-gene-4.14-mRNA-1">
    <property type="protein sequence ID" value="maker-PairedContig_4023-snap-gene-4.14-mRNA-1"/>
    <property type="gene ID" value="maker-PairedContig_4023-snap-gene-4.14"/>
</dbReference>
<dbReference type="Gene3D" id="3.90.550.10">
    <property type="entry name" value="Spore Coat Polysaccharide Biosynthesis Protein SpsA, Chain A"/>
    <property type="match status" value="1"/>
</dbReference>
<keyword evidence="5 17" id="KW-0328">Glycosyltransferase</keyword>
<dbReference type="EMBL" id="UYWW01012152">
    <property type="protein sequence ID" value="VDM18905.1"/>
    <property type="molecule type" value="Genomic_DNA"/>
</dbReference>
<comment type="cofactor">
    <cofactor evidence="1 17">
        <name>Mn(2+)</name>
        <dbReference type="ChEBI" id="CHEBI:29035"/>
    </cofactor>
</comment>
<organism evidence="22">
    <name type="scientific">Wuchereria bancrofti</name>
    <dbReference type="NCBI Taxonomy" id="6293"/>
    <lineage>
        <taxon>Eukaryota</taxon>
        <taxon>Metazoa</taxon>
        <taxon>Ecdysozoa</taxon>
        <taxon>Nematoda</taxon>
        <taxon>Chromadorea</taxon>
        <taxon>Rhabditida</taxon>
        <taxon>Spirurina</taxon>
        <taxon>Spiruromorpha</taxon>
        <taxon>Filarioidea</taxon>
        <taxon>Onchocercidae</taxon>
        <taxon>Wuchereria</taxon>
    </lineage>
</organism>
<dbReference type="STRING" id="6293.A0A183XB96"/>
<dbReference type="PANTHER" id="PTHR11675">
    <property type="entry name" value="N-ACETYLGALACTOSAMINYLTRANSFERASE"/>
    <property type="match status" value="1"/>
</dbReference>
<evidence type="ECO:0000256" key="10">
    <source>
        <dbReference type="ARBA" id="ARBA00022968"/>
    </source>
</evidence>
<dbReference type="InterPro" id="IPR000772">
    <property type="entry name" value="Ricin_B_lectin"/>
</dbReference>
<proteinExistence type="inferred from homology"/>
<dbReference type="Gene3D" id="2.80.10.50">
    <property type="match status" value="1"/>
</dbReference>
<comment type="subcellular location">
    <subcellularLocation>
        <location evidence="2 17">Golgi apparatus membrane</location>
        <topology evidence="2 17">Single-pass type II membrane protein</topology>
    </subcellularLocation>
</comment>
<dbReference type="OrthoDB" id="429263at2759"/>
<dbReference type="FunFam" id="3.90.550.10:FF:000021">
    <property type="entry name" value="Polypeptide N-acetylgalactosaminyltransferase"/>
    <property type="match status" value="1"/>
</dbReference>
<evidence type="ECO:0000256" key="15">
    <source>
        <dbReference type="ARBA" id="ARBA00023180"/>
    </source>
</evidence>
<keyword evidence="12 17" id="KW-0333">Golgi apparatus</keyword>
<sequence length="582" mass="66648">MVRCRAKWALSFLLLAWLITVGYIVYHSYNSSLLNSFASIPARGIYTGAVLREKFWQSFEKASTNLKRNQLKNAIVYSKPEKILNWKDFDHEAFLKKGGLQPGEDRYAANKFNQAASDATRWDRDIIDSRETSCGTPIYNVETLPSTSVVITYHNEARSTLLRTIVSVFLRSPPQLLHEIILVDDFSDDITIGTDLLPIENVVVIRNTKREGLIRSRVKGSTLARASVLTFLDSHCECNVNWLEPLLARVKENHRAVVAPVIDIIDKDTFKYIAASADLRGGFEWNLIFKWEYLLGKLRDDRHAQPTAPIRTPVIAGGLFMIQKDWFEKLGTYDEEMDVWGGENLELSFRVWLCGGSLEIIPCSRVGHVFRKQHPYTFPGGSSNVFQKNTRRVAEVWLGDYKHLYLRKVPSARYVNFGDITARLDLKKRLHCKDFDWYLKEIYPELTIPSKEQGRYLTFRQGKVCIDSLGKHTALSSVGIYRCHGTGGNQEWVLNDKFGVLKSPYSKLCITDDEKGTLILHYCNMTRGRWILDETNGRLLKNNQCTALLLSSSGDRDNVLVLMPCDVTDERQRWIFEKPPAF</sequence>
<evidence type="ECO:0000256" key="5">
    <source>
        <dbReference type="ARBA" id="ARBA00022676"/>
    </source>
</evidence>
<reference evidence="20" key="2">
    <citation type="journal article" date="2016" name="Mol. Ecol.">
        <title>Population genomics of the filarial nematode parasite Wuchereria bancrofti from mosquitoes.</title>
        <authorList>
            <person name="Small S.T."/>
            <person name="Reimer L.J."/>
            <person name="Tisch D.J."/>
            <person name="King C.L."/>
            <person name="Christensen B.M."/>
            <person name="Siba P.M."/>
            <person name="Kazura J.W."/>
            <person name="Serre D."/>
            <person name="Zimmerman P.A."/>
        </authorList>
    </citation>
    <scope>NUCLEOTIDE SEQUENCE</scope>
    <source>
        <strain evidence="20">pt0022</strain>
    </source>
</reference>
<comment type="pathway">
    <text evidence="3 17">Protein modification; protein glycosylation.</text>
</comment>
<dbReference type="CDD" id="cd02510">
    <property type="entry name" value="pp-GalNAc-T"/>
    <property type="match status" value="1"/>
</dbReference>
<keyword evidence="9 17" id="KW-0430">Lectin</keyword>
<dbReference type="FunCoup" id="A0A183XB96">
    <property type="interactions" value="858"/>
</dbReference>
<dbReference type="UniPathway" id="UPA00378"/>
<dbReference type="GO" id="GO:0004653">
    <property type="term" value="F:polypeptide N-acetylgalactosaminyltransferase activity"/>
    <property type="evidence" value="ECO:0007669"/>
    <property type="project" value="TreeGrafter"/>
</dbReference>
<dbReference type="GO" id="GO:0046872">
    <property type="term" value="F:metal ion binding"/>
    <property type="evidence" value="ECO:0007669"/>
    <property type="project" value="UniProtKB-KW"/>
</dbReference>
<reference evidence="22" key="3">
    <citation type="submission" date="2016-11" db="UniProtKB">
        <authorList>
            <consortium name="WormBaseParasite"/>
        </authorList>
    </citation>
    <scope>IDENTIFICATION</scope>
    <source>
        <strain evidence="22 23">pt0022</strain>
    </source>
</reference>
<evidence type="ECO:0000256" key="14">
    <source>
        <dbReference type="ARBA" id="ARBA00023157"/>
    </source>
</evidence>
<evidence type="ECO:0000313" key="22">
    <source>
        <dbReference type="WBParaSite" id="maker-PairedContig_4023-snap-gene-4.14-mRNA-1"/>
    </source>
</evidence>
<protein>
    <recommendedName>
        <fullName evidence="17">Polypeptide N-acetylgalactosaminyltransferase</fullName>
        <ecNumber evidence="17">2.4.1.-</ecNumber>
    </recommendedName>
    <alternativeName>
        <fullName evidence="17">Protein-UDP acetylgalactosaminyltransferase</fullName>
    </alternativeName>
</protein>
<evidence type="ECO:0000313" key="21">
    <source>
        <dbReference type="Proteomes" id="UP000270924"/>
    </source>
</evidence>
<dbReference type="GO" id="GO:0006493">
    <property type="term" value="P:protein O-linked glycosylation"/>
    <property type="evidence" value="ECO:0007669"/>
    <property type="project" value="TreeGrafter"/>
</dbReference>
<keyword evidence="13" id="KW-0472">Membrane</keyword>
<dbReference type="InterPro" id="IPR029044">
    <property type="entry name" value="Nucleotide-diphossugar_trans"/>
</dbReference>
<accession>A0A183XB96</accession>
<keyword evidence="7" id="KW-0812">Transmembrane</keyword>
<evidence type="ECO:0000256" key="13">
    <source>
        <dbReference type="ARBA" id="ARBA00023136"/>
    </source>
</evidence>